<evidence type="ECO:0000313" key="2">
    <source>
        <dbReference type="Proteomes" id="UP000194946"/>
    </source>
</evidence>
<evidence type="ECO:0000313" key="1">
    <source>
        <dbReference type="EMBL" id="OUI77813.1"/>
    </source>
</evidence>
<dbReference type="AlphaFoldDB" id="A0A251ZT25"/>
<keyword evidence="2" id="KW-1185">Reference proteome</keyword>
<reference evidence="2" key="1">
    <citation type="submission" date="2014-06" db="EMBL/GenBank/DDBJ databases">
        <authorList>
            <person name="Winans N.J."/>
            <person name="Newell P.D."/>
            <person name="Douglas A.E."/>
        </authorList>
    </citation>
    <scope>NUCLEOTIDE SEQUENCE [LARGE SCALE GENOMIC DNA]</scope>
    <source>
        <strain evidence="2">DmL_052</strain>
    </source>
</reference>
<dbReference type="EMBL" id="JOPB01000018">
    <property type="protein sequence ID" value="OUI77813.1"/>
    <property type="molecule type" value="Genomic_DNA"/>
</dbReference>
<proteinExistence type="predicted"/>
<name>A0A251ZT25_9PROT</name>
<dbReference type="Proteomes" id="UP000194946">
    <property type="component" value="Unassembled WGS sequence"/>
</dbReference>
<evidence type="ECO:0008006" key="3">
    <source>
        <dbReference type="Google" id="ProtNLM"/>
    </source>
</evidence>
<comment type="caution">
    <text evidence="1">The sequence shown here is derived from an EMBL/GenBank/DDBJ whole genome shotgun (WGS) entry which is preliminary data.</text>
</comment>
<organism evidence="1 2">
    <name type="scientific">Commensalibacter intestini</name>
    <dbReference type="NCBI Taxonomy" id="479936"/>
    <lineage>
        <taxon>Bacteria</taxon>
        <taxon>Pseudomonadati</taxon>
        <taxon>Pseudomonadota</taxon>
        <taxon>Alphaproteobacteria</taxon>
        <taxon>Acetobacterales</taxon>
        <taxon>Acetobacteraceae</taxon>
    </lineage>
</organism>
<gene>
    <name evidence="1" type="ORF">HK18_01390</name>
</gene>
<accession>A0A251ZT25</accession>
<protein>
    <recommendedName>
        <fullName evidence="3">CpXC domain-containing protein</fullName>
    </recommendedName>
</protein>
<sequence>MSFITLDCPHCFKRDIQVEIVGAKHLKKPSKKQTFSLVGFCTECEEGIALNAEPNSELNSDILTHPHLNQLLSVTKTFPTFPESKYLEQLSIPDIEILLEYKSSKGEVSSRRVRVKSMEYKTKNKSVIATKLHCYCLEKKMARDFNVSRIINAYDAETGEIISDIPKYLMQ</sequence>